<dbReference type="RefSeq" id="WP_144907693.1">
    <property type="nucleotide sequence ID" value="NZ_JACHOA010000003.1"/>
</dbReference>
<gene>
    <name evidence="2" type="ORF">GGR37_001692</name>
</gene>
<comment type="caution">
    <text evidence="2">The sequence shown here is derived from an EMBL/GenBank/DDBJ whole genome shotgun (WGS) entry which is preliminary data.</text>
</comment>
<dbReference type="AlphaFoldDB" id="A0A7W7AAQ9"/>
<accession>A0A7W7AAQ9</accession>
<keyword evidence="3" id="KW-1185">Reference proteome</keyword>
<name>A0A7W7AAQ9_9SPHN</name>
<evidence type="ECO:0000256" key="1">
    <source>
        <dbReference type="SAM" id="SignalP"/>
    </source>
</evidence>
<feature type="chain" id="PRO_5031030061" description="Spore coat protein U-like protein" evidence="1">
    <location>
        <begin position="22"/>
        <end position="165"/>
    </location>
</feature>
<protein>
    <recommendedName>
        <fullName evidence="4">Spore coat protein U-like protein</fullName>
    </recommendedName>
</protein>
<reference evidence="2 3" key="1">
    <citation type="submission" date="2020-08" db="EMBL/GenBank/DDBJ databases">
        <title>Genomic Encyclopedia of Type Strains, Phase IV (KMG-IV): sequencing the most valuable type-strain genomes for metagenomic binning, comparative biology and taxonomic classification.</title>
        <authorList>
            <person name="Goeker M."/>
        </authorList>
    </citation>
    <scope>NUCLEOTIDE SEQUENCE [LARGE SCALE GENOMIC DNA]</scope>
    <source>
        <strain evidence="2 3">DSM 17507</strain>
    </source>
</reference>
<organism evidence="2 3">
    <name type="scientific">Novosphingobium taihuense</name>
    <dbReference type="NCBI Taxonomy" id="260085"/>
    <lineage>
        <taxon>Bacteria</taxon>
        <taxon>Pseudomonadati</taxon>
        <taxon>Pseudomonadota</taxon>
        <taxon>Alphaproteobacteria</taxon>
        <taxon>Sphingomonadales</taxon>
        <taxon>Sphingomonadaceae</taxon>
        <taxon>Novosphingobium</taxon>
    </lineage>
</organism>
<feature type="signal peptide" evidence="1">
    <location>
        <begin position="1"/>
        <end position="21"/>
    </location>
</feature>
<keyword evidence="1" id="KW-0732">Signal</keyword>
<proteinExistence type="predicted"/>
<evidence type="ECO:0008006" key="4">
    <source>
        <dbReference type="Google" id="ProtNLM"/>
    </source>
</evidence>
<dbReference type="EMBL" id="JACHOA010000003">
    <property type="protein sequence ID" value="MBB4613417.1"/>
    <property type="molecule type" value="Genomic_DNA"/>
</dbReference>
<evidence type="ECO:0000313" key="3">
    <source>
        <dbReference type="Proteomes" id="UP000538566"/>
    </source>
</evidence>
<evidence type="ECO:0000313" key="2">
    <source>
        <dbReference type="EMBL" id="MBB4613417.1"/>
    </source>
</evidence>
<sequence>MKKILSLSILALVAAAAPAQAATDQQVTVNVDASLAQRCFFGTAVSNLTLSNTAPNTTGTINYECNFIGSPTVTVASTNGGLKPDATAAFNGATTVDYKIAFGNGVTSATSGTNASTLSTAASVVGTNAVTASNTQTAATLALNLPSNLLYAGAYADVLTFTIAP</sequence>
<dbReference type="Proteomes" id="UP000538566">
    <property type="component" value="Unassembled WGS sequence"/>
</dbReference>